<proteinExistence type="predicted"/>
<comment type="caution">
    <text evidence="3">The sequence shown here is derived from an EMBL/GenBank/DDBJ whole genome shotgun (WGS) entry which is preliminary data.</text>
</comment>
<dbReference type="PANTHER" id="PTHR13123">
    <property type="entry name" value="LD30288P"/>
    <property type="match status" value="1"/>
</dbReference>
<comment type="pathway">
    <text evidence="1">Protein modification; protein ubiquitination.</text>
</comment>
<evidence type="ECO:0000256" key="1">
    <source>
        <dbReference type="ARBA" id="ARBA00004906"/>
    </source>
</evidence>
<organism evidence="3 4">
    <name type="scientific">Polyplax serrata</name>
    <name type="common">Common mouse louse</name>
    <dbReference type="NCBI Taxonomy" id="468196"/>
    <lineage>
        <taxon>Eukaryota</taxon>
        <taxon>Metazoa</taxon>
        <taxon>Ecdysozoa</taxon>
        <taxon>Arthropoda</taxon>
        <taxon>Hexapoda</taxon>
        <taxon>Insecta</taxon>
        <taxon>Pterygota</taxon>
        <taxon>Neoptera</taxon>
        <taxon>Paraneoptera</taxon>
        <taxon>Psocodea</taxon>
        <taxon>Troctomorpha</taxon>
        <taxon>Phthiraptera</taxon>
        <taxon>Anoplura</taxon>
        <taxon>Polyplacidae</taxon>
        <taxon>Polyplax</taxon>
    </lineage>
</organism>
<sequence>MPFISKDWRSPGEEWVKTEEGWEKKKILECGRQLLVSQTENTSSRDVCSKETGKRACQRAGNRHECFSPSENINSNSDLLEIEKKIRLEKSKPFVFDMSSISIRTAGNRVLEKKFHTSSPLPRLSSTLGLAKRIRPNHVESESANN</sequence>
<evidence type="ECO:0000313" key="3">
    <source>
        <dbReference type="EMBL" id="KAK6634176.1"/>
    </source>
</evidence>
<name>A0ABR1B3U1_POLSC</name>
<protein>
    <submittedName>
        <fullName evidence="3">Uncharacterized protein</fullName>
    </submittedName>
</protein>
<dbReference type="PANTHER" id="PTHR13123:SF7">
    <property type="entry name" value="LD30288P"/>
    <property type="match status" value="1"/>
</dbReference>
<keyword evidence="2" id="KW-0833">Ubl conjugation pathway</keyword>
<accession>A0ABR1B3U1</accession>
<dbReference type="Proteomes" id="UP001359485">
    <property type="component" value="Unassembled WGS sequence"/>
</dbReference>
<gene>
    <name evidence="3" type="ORF">RUM44_004784</name>
</gene>
<reference evidence="3 4" key="1">
    <citation type="submission" date="2023-09" db="EMBL/GenBank/DDBJ databases">
        <title>Genomes of two closely related lineages of the louse Polyplax serrata with different host specificities.</title>
        <authorList>
            <person name="Martinu J."/>
            <person name="Tarabai H."/>
            <person name="Stefka J."/>
            <person name="Hypsa V."/>
        </authorList>
    </citation>
    <scope>NUCLEOTIDE SEQUENCE [LARGE SCALE GENOMIC DNA]</scope>
    <source>
        <strain evidence="3">98ZLc_SE</strain>
    </source>
</reference>
<dbReference type="EMBL" id="JAWJWF010000004">
    <property type="protein sequence ID" value="KAK6634176.1"/>
    <property type="molecule type" value="Genomic_DNA"/>
</dbReference>
<dbReference type="InterPro" id="IPR040394">
    <property type="entry name" value="FBX25/32"/>
</dbReference>
<evidence type="ECO:0000256" key="2">
    <source>
        <dbReference type="ARBA" id="ARBA00022786"/>
    </source>
</evidence>
<keyword evidence="4" id="KW-1185">Reference proteome</keyword>
<evidence type="ECO:0000313" key="4">
    <source>
        <dbReference type="Proteomes" id="UP001359485"/>
    </source>
</evidence>